<evidence type="ECO:0000256" key="3">
    <source>
        <dbReference type="ARBA" id="ARBA00023180"/>
    </source>
</evidence>
<dbReference type="InterPro" id="IPR019819">
    <property type="entry name" value="Carboxylesterase_B_CS"/>
</dbReference>
<dbReference type="InterPro" id="IPR051093">
    <property type="entry name" value="Neuroligin/BSAL"/>
</dbReference>
<comment type="similarity">
    <text evidence="1">Belongs to the type-B carboxylesterase/lipase family.</text>
</comment>
<protein>
    <recommendedName>
        <fullName evidence="6">Carboxylesterase type B domain-containing protein</fullName>
    </recommendedName>
</protein>
<dbReference type="OrthoDB" id="3200163at2759"/>
<feature type="domain" description="Carboxylesterase type B" evidence="6">
    <location>
        <begin position="2"/>
        <end position="573"/>
    </location>
</feature>
<dbReference type="PROSITE" id="PS00941">
    <property type="entry name" value="CARBOXYLESTERASE_B_2"/>
    <property type="match status" value="1"/>
</dbReference>
<name>A0A7M7KC56_VARDE</name>
<feature type="compositionally biased region" description="Basic and acidic residues" evidence="4">
    <location>
        <begin position="625"/>
        <end position="640"/>
    </location>
</feature>
<evidence type="ECO:0000256" key="5">
    <source>
        <dbReference type="SAM" id="Phobius"/>
    </source>
</evidence>
<feature type="region of interest" description="Disordered" evidence="4">
    <location>
        <begin position="614"/>
        <end position="640"/>
    </location>
</feature>
<accession>A0A7M7KC56</accession>
<evidence type="ECO:0000256" key="2">
    <source>
        <dbReference type="ARBA" id="ARBA00022729"/>
    </source>
</evidence>
<evidence type="ECO:0000313" key="8">
    <source>
        <dbReference type="Proteomes" id="UP000594260"/>
    </source>
</evidence>
<evidence type="ECO:0000313" key="7">
    <source>
        <dbReference type="EnsemblMetazoa" id="XP_022663617"/>
    </source>
</evidence>
<feature type="compositionally biased region" description="Low complexity" evidence="4">
    <location>
        <begin position="891"/>
        <end position="916"/>
    </location>
</feature>
<dbReference type="OMA" id="HEREAIC"/>
<keyword evidence="2" id="KW-0732">Signal</keyword>
<dbReference type="KEGG" id="vde:111251373"/>
<evidence type="ECO:0000259" key="6">
    <source>
        <dbReference type="Pfam" id="PF00135"/>
    </source>
</evidence>
<dbReference type="InterPro" id="IPR002018">
    <property type="entry name" value="CarbesteraseB"/>
</dbReference>
<dbReference type="SUPFAM" id="SSF53474">
    <property type="entry name" value="alpha/beta-Hydrolases"/>
    <property type="match status" value="1"/>
</dbReference>
<keyword evidence="5" id="KW-0472">Membrane</keyword>
<dbReference type="GeneID" id="111251373"/>
<feature type="region of interest" description="Disordered" evidence="4">
    <location>
        <begin position="890"/>
        <end position="916"/>
    </location>
</feature>
<feature type="region of interest" description="Disordered" evidence="4">
    <location>
        <begin position="1"/>
        <end position="20"/>
    </location>
</feature>
<keyword evidence="5" id="KW-1133">Transmembrane helix</keyword>
<sequence length="1040" mass="111773">MADRLAPVCPQRPPDVSNETEALQRMPRQRLDQLRRLTSFLVGQEQQSEDCLYLNLYTPVIGAADRGPGGASNAGIGSPSAVASSSSSSNLPPAGDGSRDSSGLLPVLVFIHGESFEWNSGNAYDGSVIAARGHVVVITLNYRLGIFGFLPPLESGGRGANNGLLDVVAALHWVAGSVTEFGGDPLKVTVFGHGHGAALANLLMLAPMARGLFQRVILMSGSALSPWAMARDSVKYTRLIAHELNCPVDDNRALIDCLKSRAAADIVGVGLSPPEHLSAFGPIVDGIAVPREPAQLMEEHGPMALFRNYAMLAALAGSETHVLVSAMEDRYGMDVDRRERVLRTLVRNLFSFHQQEIYLTVLNEYTDWSASLPPHPLNILDGTLEAVSDALVVAPLIRTAQLHSKLKGTSTYVGVFGNRHRRIREEVDLMGDSVRSPTNGEDYLAYVFGAPLVNQLGGFGSNYTPEEEAISEASIEYWTSFARDGYPSLAEPTLSQDSESAAERVSSADGRSKTIIKNSGIDLSRHLGDEVKGNSNKHWPPYDLAQQKFMQITVANQPPAIRDHYRAHRLALWTHLIPQLHRSGGPDVSPLHHLLDDHDDPRSYEGQVIIDPRSRHVPAGSTGGEVRHHPGAEGLETKSNDTSEVVGAGASAASGGSGGLGGFGFDSLLLPAGAVASSSALSITLAVGCCLLFLNALIFAGVYYQRDKTARLLHEAANTKEQNVDDKPKVSTATKIVDTTGGPKSNLMAAVVDGNKAALRSAPSGCSLVSMTSLGTCGAAVRLNSADSSEQQHEREAICDSLTTSMLAGHTCMHTHSQKQCVHECPSHMSARMQQQQLHDARGMHHQHDLVQAHRTIGITSQAGQTATLNVASVHGHKHLIVKTQMPSNPQQQNVLQDQQQNVLQDHQQQQQQAGTGTATVAAAANLKSLMKEGSCALSLGASPDLTINVSSFGGTGATCPSISAHQHHQPYQQQQQHLELNMQFQKQTAQHKQIELHNQRMLHLSEQTQLHLEDLIEQHDTIATVGCRPVEYVGTSTGD</sequence>
<feature type="compositionally biased region" description="Low complexity" evidence="4">
    <location>
        <begin position="78"/>
        <end position="94"/>
    </location>
</feature>
<dbReference type="Pfam" id="PF00135">
    <property type="entry name" value="COesterase"/>
    <property type="match status" value="1"/>
</dbReference>
<dbReference type="AlphaFoldDB" id="A0A7M7KC56"/>
<organism evidence="7 8">
    <name type="scientific">Varroa destructor</name>
    <name type="common">Honeybee mite</name>
    <dbReference type="NCBI Taxonomy" id="109461"/>
    <lineage>
        <taxon>Eukaryota</taxon>
        <taxon>Metazoa</taxon>
        <taxon>Ecdysozoa</taxon>
        <taxon>Arthropoda</taxon>
        <taxon>Chelicerata</taxon>
        <taxon>Arachnida</taxon>
        <taxon>Acari</taxon>
        <taxon>Parasitiformes</taxon>
        <taxon>Mesostigmata</taxon>
        <taxon>Gamasina</taxon>
        <taxon>Dermanyssoidea</taxon>
        <taxon>Varroidae</taxon>
        <taxon>Varroa</taxon>
    </lineage>
</organism>
<dbReference type="InParanoid" id="A0A7M7KC56"/>
<dbReference type="RefSeq" id="XP_022663617.1">
    <property type="nucleotide sequence ID" value="XM_022807882.1"/>
</dbReference>
<evidence type="ECO:0000256" key="1">
    <source>
        <dbReference type="ARBA" id="ARBA00005964"/>
    </source>
</evidence>
<evidence type="ECO:0000256" key="4">
    <source>
        <dbReference type="SAM" id="MobiDB-lite"/>
    </source>
</evidence>
<keyword evidence="8" id="KW-1185">Reference proteome</keyword>
<dbReference type="Gene3D" id="3.40.50.1820">
    <property type="entry name" value="alpha/beta hydrolase"/>
    <property type="match status" value="1"/>
</dbReference>
<dbReference type="EnsemblMetazoa" id="XM_022807882">
    <property type="protein sequence ID" value="XP_022663617"/>
    <property type="gene ID" value="LOC111251373"/>
</dbReference>
<reference evidence="7" key="1">
    <citation type="submission" date="2021-01" db="UniProtKB">
        <authorList>
            <consortium name="EnsemblMetazoa"/>
        </authorList>
    </citation>
    <scope>IDENTIFICATION</scope>
</reference>
<feature type="region of interest" description="Disordered" evidence="4">
    <location>
        <begin position="489"/>
        <end position="513"/>
    </location>
</feature>
<dbReference type="PANTHER" id="PTHR43903">
    <property type="entry name" value="NEUROLIGIN"/>
    <property type="match status" value="1"/>
</dbReference>
<proteinExistence type="inferred from homology"/>
<feature type="transmembrane region" description="Helical" evidence="5">
    <location>
        <begin position="680"/>
        <end position="704"/>
    </location>
</feature>
<keyword evidence="3" id="KW-0325">Glycoprotein</keyword>
<feature type="region of interest" description="Disordered" evidence="4">
    <location>
        <begin position="69"/>
        <end position="98"/>
    </location>
</feature>
<keyword evidence="5" id="KW-0812">Transmembrane</keyword>
<dbReference type="Proteomes" id="UP000594260">
    <property type="component" value="Unplaced"/>
</dbReference>
<dbReference type="InterPro" id="IPR029058">
    <property type="entry name" value="AB_hydrolase_fold"/>
</dbReference>